<dbReference type="EMBL" id="MU620903">
    <property type="protein sequence ID" value="KAI8581893.1"/>
    <property type="molecule type" value="Genomic_DNA"/>
</dbReference>
<dbReference type="Proteomes" id="UP001206595">
    <property type="component" value="Unassembled WGS sequence"/>
</dbReference>
<reference evidence="1" key="1">
    <citation type="submission" date="2021-06" db="EMBL/GenBank/DDBJ databases">
        <authorList>
            <consortium name="DOE Joint Genome Institute"/>
            <person name="Mondo S.J."/>
            <person name="Amses K.R."/>
            <person name="Simmons D.R."/>
            <person name="Longcore J.E."/>
            <person name="Seto K."/>
            <person name="Alves G.H."/>
            <person name="Bonds A.E."/>
            <person name="Quandt C.A."/>
            <person name="Davis W.J."/>
            <person name="Chang Y."/>
            <person name="Letcher P.M."/>
            <person name="Powell M.J."/>
            <person name="Kuo A."/>
            <person name="Labutti K."/>
            <person name="Pangilinan J."/>
            <person name="Andreopoulos W."/>
            <person name="Tritt A."/>
            <person name="Riley R."/>
            <person name="Hundley H."/>
            <person name="Johnson J."/>
            <person name="Lipzen A."/>
            <person name="Barry K."/>
            <person name="Berbee M.L."/>
            <person name="Buchler N.E."/>
            <person name="Grigoriev I.V."/>
            <person name="Spatafora J.W."/>
            <person name="Stajich J.E."/>
            <person name="James T.Y."/>
        </authorList>
    </citation>
    <scope>NUCLEOTIDE SEQUENCE</scope>
    <source>
        <strain evidence="1">AG</strain>
    </source>
</reference>
<organism evidence="1 2">
    <name type="scientific">Umbelopsis ramanniana AG</name>
    <dbReference type="NCBI Taxonomy" id="1314678"/>
    <lineage>
        <taxon>Eukaryota</taxon>
        <taxon>Fungi</taxon>
        <taxon>Fungi incertae sedis</taxon>
        <taxon>Mucoromycota</taxon>
        <taxon>Mucoromycotina</taxon>
        <taxon>Umbelopsidomycetes</taxon>
        <taxon>Umbelopsidales</taxon>
        <taxon>Umbelopsidaceae</taxon>
        <taxon>Umbelopsis</taxon>
    </lineage>
</organism>
<sequence length="94" mass="10742">MPKPRPHFRGCFSNSTCLLSSVHSYQFSQARLINFAMIPDDHCLFLGRKVYTFLGIPLIKYISIGNLNSDGFYVLRFYGVLRGKNKDNGICTFL</sequence>
<keyword evidence="2" id="KW-1185">Reference proteome</keyword>
<name>A0AAD5EDH9_UMBRA</name>
<gene>
    <name evidence="1" type="ORF">K450DRAFT_229755</name>
</gene>
<dbReference type="AlphaFoldDB" id="A0AAD5EDH9"/>
<comment type="caution">
    <text evidence="1">The sequence shown here is derived from an EMBL/GenBank/DDBJ whole genome shotgun (WGS) entry which is preliminary data.</text>
</comment>
<evidence type="ECO:0000313" key="1">
    <source>
        <dbReference type="EMBL" id="KAI8581893.1"/>
    </source>
</evidence>
<proteinExistence type="predicted"/>
<accession>A0AAD5EDH9</accession>
<dbReference type="RefSeq" id="XP_051446897.1">
    <property type="nucleotide sequence ID" value="XM_051587138.1"/>
</dbReference>
<dbReference type="GeneID" id="75912485"/>
<evidence type="ECO:0000313" key="2">
    <source>
        <dbReference type="Proteomes" id="UP001206595"/>
    </source>
</evidence>
<reference evidence="1" key="2">
    <citation type="journal article" date="2022" name="Proc. Natl. Acad. Sci. U.S.A.">
        <title>Diploid-dominant life cycles characterize the early evolution of Fungi.</title>
        <authorList>
            <person name="Amses K.R."/>
            <person name="Simmons D.R."/>
            <person name="Longcore J.E."/>
            <person name="Mondo S.J."/>
            <person name="Seto K."/>
            <person name="Jeronimo G.H."/>
            <person name="Bonds A.E."/>
            <person name="Quandt C.A."/>
            <person name="Davis W.J."/>
            <person name="Chang Y."/>
            <person name="Federici B.A."/>
            <person name="Kuo A."/>
            <person name="LaButti K."/>
            <person name="Pangilinan J."/>
            <person name="Andreopoulos W."/>
            <person name="Tritt A."/>
            <person name="Riley R."/>
            <person name="Hundley H."/>
            <person name="Johnson J."/>
            <person name="Lipzen A."/>
            <person name="Barry K."/>
            <person name="Lang B.F."/>
            <person name="Cuomo C.A."/>
            <person name="Buchler N.E."/>
            <person name="Grigoriev I.V."/>
            <person name="Spatafora J.W."/>
            <person name="Stajich J.E."/>
            <person name="James T.Y."/>
        </authorList>
    </citation>
    <scope>NUCLEOTIDE SEQUENCE</scope>
    <source>
        <strain evidence="1">AG</strain>
    </source>
</reference>
<protein>
    <submittedName>
        <fullName evidence="1">Uncharacterized protein</fullName>
    </submittedName>
</protein>